<dbReference type="GO" id="GO:0071949">
    <property type="term" value="F:FAD binding"/>
    <property type="evidence" value="ECO:0007669"/>
    <property type="project" value="InterPro"/>
</dbReference>
<dbReference type="OrthoDB" id="655030at2759"/>
<evidence type="ECO:0000256" key="3">
    <source>
        <dbReference type="ARBA" id="ARBA00022827"/>
    </source>
</evidence>
<evidence type="ECO:0000313" key="8">
    <source>
        <dbReference type="Proteomes" id="UP000078512"/>
    </source>
</evidence>
<comment type="similarity">
    <text evidence="1">Belongs to the paxM FAD-dependent monooxygenase family.</text>
</comment>
<keyword evidence="8" id="KW-1185">Reference proteome</keyword>
<dbReference type="InterPro" id="IPR036188">
    <property type="entry name" value="FAD/NAD-bd_sf"/>
</dbReference>
<feature type="domain" description="FAD-binding" evidence="6">
    <location>
        <begin position="33"/>
        <end position="196"/>
    </location>
</feature>
<dbReference type="Proteomes" id="UP000078512">
    <property type="component" value="Unassembled WGS sequence"/>
</dbReference>
<dbReference type="SUPFAM" id="SSF51905">
    <property type="entry name" value="FAD/NAD(P)-binding domain"/>
    <property type="match status" value="1"/>
</dbReference>
<evidence type="ECO:0000256" key="4">
    <source>
        <dbReference type="ARBA" id="ARBA00023002"/>
    </source>
</evidence>
<dbReference type="AlphaFoldDB" id="A0A197JVR5"/>
<evidence type="ECO:0000256" key="2">
    <source>
        <dbReference type="ARBA" id="ARBA00022630"/>
    </source>
</evidence>
<dbReference type="GO" id="GO:0004497">
    <property type="term" value="F:monooxygenase activity"/>
    <property type="evidence" value="ECO:0007669"/>
    <property type="project" value="InterPro"/>
</dbReference>
<evidence type="ECO:0000259" key="6">
    <source>
        <dbReference type="Pfam" id="PF01494"/>
    </source>
</evidence>
<gene>
    <name evidence="7" type="ORF">K457DRAFT_1864276</name>
</gene>
<feature type="compositionally biased region" description="Polar residues" evidence="5">
    <location>
        <begin position="1"/>
        <end position="13"/>
    </location>
</feature>
<keyword evidence="3" id="KW-0274">FAD</keyword>
<feature type="domain" description="FAD-binding" evidence="6">
    <location>
        <begin position="315"/>
        <end position="372"/>
    </location>
</feature>
<dbReference type="STRING" id="1314771.A0A197JVR5"/>
<dbReference type="PRINTS" id="PR00420">
    <property type="entry name" value="RNGMNOXGNASE"/>
</dbReference>
<reference evidence="7 8" key="1">
    <citation type="submission" date="2016-05" db="EMBL/GenBank/DDBJ databases">
        <title>Genome sequencing reveals origins of a unique bacterial endosymbiosis in the earliest lineages of terrestrial Fungi.</title>
        <authorList>
            <consortium name="DOE Joint Genome Institute"/>
            <person name="Uehling J."/>
            <person name="Gryganskyi A."/>
            <person name="Hameed K."/>
            <person name="Tschaplinski T."/>
            <person name="Misztal P."/>
            <person name="Wu S."/>
            <person name="Desiro A."/>
            <person name="Vande Pol N."/>
            <person name="Du Z.-Y."/>
            <person name="Zienkiewicz A."/>
            <person name="Zienkiewicz K."/>
            <person name="Morin E."/>
            <person name="Tisserant E."/>
            <person name="Splivallo R."/>
            <person name="Hainaut M."/>
            <person name="Henrissat B."/>
            <person name="Ohm R."/>
            <person name="Kuo A."/>
            <person name="Yan J."/>
            <person name="Lipzen A."/>
            <person name="Nolan M."/>
            <person name="Labutti K."/>
            <person name="Barry K."/>
            <person name="Goldstein A."/>
            <person name="Labbe J."/>
            <person name="Schadt C."/>
            <person name="Tuskan G."/>
            <person name="Grigoriev I."/>
            <person name="Martin F."/>
            <person name="Vilgalys R."/>
            <person name="Bonito G."/>
        </authorList>
    </citation>
    <scope>NUCLEOTIDE SEQUENCE [LARGE SCALE GENOMIC DNA]</scope>
    <source>
        <strain evidence="7 8">AG-77</strain>
    </source>
</reference>
<evidence type="ECO:0000256" key="5">
    <source>
        <dbReference type="SAM" id="MobiDB-lite"/>
    </source>
</evidence>
<feature type="region of interest" description="Disordered" evidence="5">
    <location>
        <begin position="1"/>
        <end position="24"/>
    </location>
</feature>
<dbReference type="PANTHER" id="PTHR47356">
    <property type="entry name" value="FAD-DEPENDENT MONOOXYGENASE ASQG-RELATED"/>
    <property type="match status" value="1"/>
</dbReference>
<keyword evidence="2" id="KW-0285">Flavoprotein</keyword>
<feature type="compositionally biased region" description="Low complexity" evidence="5">
    <location>
        <begin position="479"/>
        <end position="488"/>
    </location>
</feature>
<accession>A0A197JVR5</accession>
<keyword evidence="4" id="KW-0560">Oxidoreductase</keyword>
<feature type="region of interest" description="Disordered" evidence="5">
    <location>
        <begin position="464"/>
        <end position="488"/>
    </location>
</feature>
<dbReference type="InterPro" id="IPR050562">
    <property type="entry name" value="FAD_mOase_fung"/>
</dbReference>
<dbReference type="EMBL" id="KV442041">
    <property type="protein sequence ID" value="OAQ29392.1"/>
    <property type="molecule type" value="Genomic_DNA"/>
</dbReference>
<organism evidence="7 8">
    <name type="scientific">Linnemannia elongata AG-77</name>
    <dbReference type="NCBI Taxonomy" id="1314771"/>
    <lineage>
        <taxon>Eukaryota</taxon>
        <taxon>Fungi</taxon>
        <taxon>Fungi incertae sedis</taxon>
        <taxon>Mucoromycota</taxon>
        <taxon>Mortierellomycotina</taxon>
        <taxon>Mortierellomycetes</taxon>
        <taxon>Mortierellales</taxon>
        <taxon>Mortierellaceae</taxon>
        <taxon>Linnemannia</taxon>
    </lineage>
</organism>
<sequence length="488" mass="54530">MTTDESTNSTPLSSEGFKGSDLPPLVTDEPPRVLIAGAGLAGLFLGILLEKAGIPYEIFERSSEIKPLGSILYLSPAIMPAFEQLGLYDELLSFSKPGGGLTSFYTDKLKVIASGTSSHADIVGYDPLYFARPELYDMLYKKIPSEKIHMSKKILSFQQNHEGVMLRFSDNTSIHGDILVGADGAHSSVRQHLFKTMDKQGLLPKVDTQSMTKGYISLVGTTDALDPAKYPCLNDPKCEVTFVIGDKNTPYTWVLFSIPGNRMCWNVIIQLGIEEIADDQFKSSDWVPQQNQKMLDLLRDFKTPYGTMGDLFDATPMERISKVYYEDMLFETWTHGRTILIGDAAHKLLPSSGSGAVNAMQDAVLLANHLYDIKPTSFENIKLALNAYKEERFDAIKDQYPQSYMSAKLIYGHKLIERILRYVIFNWMPKSVQKNQLVRDSAYRPQANFLPLAPKRGTIEIIPQQPSKRMQKEEEAKKQAAAATATAL</sequence>
<dbReference type="PANTHER" id="PTHR47356:SF2">
    <property type="entry name" value="FAD-BINDING DOMAIN-CONTAINING PROTEIN-RELATED"/>
    <property type="match status" value="1"/>
</dbReference>
<name>A0A197JVR5_9FUNG</name>
<evidence type="ECO:0000313" key="7">
    <source>
        <dbReference type="EMBL" id="OAQ29392.1"/>
    </source>
</evidence>
<proteinExistence type="inferred from homology"/>
<dbReference type="Pfam" id="PF01494">
    <property type="entry name" value="FAD_binding_3"/>
    <property type="match status" value="2"/>
</dbReference>
<dbReference type="InterPro" id="IPR002938">
    <property type="entry name" value="FAD-bd"/>
</dbReference>
<protein>
    <submittedName>
        <fullName evidence="7">FAD/NAD(P)-binding domain-containing protein</fullName>
    </submittedName>
</protein>
<dbReference type="Gene3D" id="3.50.50.60">
    <property type="entry name" value="FAD/NAD(P)-binding domain"/>
    <property type="match status" value="1"/>
</dbReference>
<evidence type="ECO:0000256" key="1">
    <source>
        <dbReference type="ARBA" id="ARBA00007992"/>
    </source>
</evidence>